<comment type="catalytic activity">
    <reaction evidence="11">
        <text>ATP + H2O = ADP + phosphate + H(+)</text>
        <dbReference type="Rhea" id="RHEA:13065"/>
        <dbReference type="ChEBI" id="CHEBI:15377"/>
        <dbReference type="ChEBI" id="CHEBI:15378"/>
        <dbReference type="ChEBI" id="CHEBI:30616"/>
        <dbReference type="ChEBI" id="CHEBI:43474"/>
        <dbReference type="ChEBI" id="CHEBI:456216"/>
    </reaction>
</comment>
<dbReference type="InterPro" id="IPR020838">
    <property type="entry name" value="DBINO"/>
</dbReference>
<dbReference type="InterPro" id="IPR049730">
    <property type="entry name" value="SNF2/RAD54-like_C"/>
</dbReference>
<dbReference type="GO" id="GO:0005524">
    <property type="term" value="F:ATP binding"/>
    <property type="evidence" value="ECO:0007669"/>
    <property type="project" value="UniProtKB-UniRule"/>
</dbReference>
<dbReference type="EC" id="3.6.4.-" evidence="11"/>
<gene>
    <name evidence="16" type="ORF">OSTQU699_LOCUS10710</name>
</gene>
<dbReference type="InterPro" id="IPR038718">
    <property type="entry name" value="SNF2-like_sf"/>
</dbReference>
<feature type="compositionally biased region" description="Basic and acidic residues" evidence="12">
    <location>
        <begin position="424"/>
        <end position="447"/>
    </location>
</feature>
<sequence>MVDGSMVQRQELQTCTSLGVGVDPSPVLGAPLPPPDARKINAGEPKVQGGARPRSRQPKRSRQWMDHLPASACGRPPGGCGNGEAGKAGGQEGRGGSATGSSRGERERGGRRNNGSIDLGNGVRLPIPPFYDDLVKSGGLPSLKAIEIDDDVLKGPITTVTLADLKAATLERQAGMHWACFPAVGLGYNPETVKQLPHFLLDQALAAEGGLRVAPREAERAAKTPARADKVARKRGRPCKDEAQGDGKRRAAGGRKAVAVQNEAVQDSDVEAVHEAAAVLQQLHNATVPAKKSQAVKEKKVTVLDWSEWSDMRLDKITPKQRSVLKKAAQTNPELRDRLEEVEVRKHWAGMVKRDLPRTYRNWQTFCKKQSQDAKKLAEFCRREVRQRVARVSREATKMQGVMKKLAKDMLAYWKKADKEAADARKQEEKAAAEQRKRDEEEREQRRQQQRLNFLLGQTELYSHFMGHKLGCGVDAPPPPPLQAQAGDAEEAEMLAKAQELARAAVESAAERMHKFDDEYRQAQQRAGDESTDPPKGDSLLNPSSMPKTSDVQQPQGFSGELKGYQLRGLQWLVNLYDQGLNGILADEMGLGKTIQAIAFMAHLAEEKNIWGPFLVVAPASTLHNWDNELAQFFPAFRVLPYWGSQQDRKTLRQSFNPRKLYIKSAPFHVAVTSYQILVQDEAHLKRVKWQFMMLDEAQAIKSSSSVRWRTLLSFSCRNRILLTGTPIQNNLAELWALLHFIMPTLFDSMEHFNEWFSKGLEGYAEGSQELNKEQLKRLHTILSPFMLRRVKADVAGEMMAKEEHFVFCELSRRQRILYRAIRENLNLADLFDSDEKKVVNLMNLVIQLRKVCNHPELFEEQSERVPLHFAQIPPPLSPPGFGGLQQVYWSGQRSEVVYKLPKLVFRENMGVQTVYSGLPNGFWNKWVHNRLNVFCPWNVHSSLQECEEGRAMSAFPFSRHIGLSTCELHAYSMADPLQRWMLEAMNCRNGSAAARHWESHWDSPRPPSLPATCRSRRLLIIDLNADSAVLRSPPVAADSVGCGPLVRSCEQRLYSLLNVLRKIRPGFVPPVLAPPPLVICSDRAFAHKQNALESSPWLNRLLFGSSNVRSAPDFAAGAPSALMEMISRCLHEPMHMPMAWALHRAFGACPPMQHYALAKALVDSGKLLRLDVLLRKLKAEGHRVLLFSQMTMMMNILCDYLNFRRYRHLRLDGQSSISDRRDMVQAFQSNPDIFVFLLSTRAGGLGINLTGADTVIFFESDWNPTMDLQAMDRAHRLGQTRNVTVYRLICRGTIEEKILQRAREKKTVQQLVMTGQSNRGDLFAPEEVMSLLLEEGDEPKALRGHNGEQVATIRMEADAMTVGVEGDG</sequence>
<dbReference type="CDD" id="cd18793">
    <property type="entry name" value="SF2_C_SNF"/>
    <property type="match status" value="1"/>
</dbReference>
<dbReference type="EMBL" id="CAJHUC010003101">
    <property type="protein sequence ID" value="CAD7705356.1"/>
    <property type="molecule type" value="Genomic_DNA"/>
</dbReference>
<evidence type="ECO:0000256" key="2">
    <source>
        <dbReference type="ARBA" id="ARBA00007025"/>
    </source>
</evidence>
<dbReference type="PANTHER" id="PTHR45685:SF2">
    <property type="entry name" value="CHROMATIN-REMODELING ATPASE INO80"/>
    <property type="match status" value="1"/>
</dbReference>
<dbReference type="Pfam" id="PF00176">
    <property type="entry name" value="SNF2-rel_dom"/>
    <property type="match status" value="1"/>
</dbReference>
<dbReference type="SUPFAM" id="SSF52540">
    <property type="entry name" value="P-loop containing nucleoside triphosphate hydrolases"/>
    <property type="match status" value="2"/>
</dbReference>
<dbReference type="GO" id="GO:0031011">
    <property type="term" value="C:Ino80 complex"/>
    <property type="evidence" value="ECO:0007669"/>
    <property type="project" value="UniProtKB-UniRule"/>
</dbReference>
<feature type="compositionally biased region" description="Polar residues" evidence="12">
    <location>
        <begin position="541"/>
        <end position="557"/>
    </location>
</feature>
<feature type="compositionally biased region" description="Gly residues" evidence="12">
    <location>
        <begin position="76"/>
        <end position="98"/>
    </location>
</feature>
<evidence type="ECO:0000256" key="11">
    <source>
        <dbReference type="RuleBase" id="RU368001"/>
    </source>
</evidence>
<feature type="compositionally biased region" description="Basic residues" evidence="12">
    <location>
        <begin position="53"/>
        <end position="62"/>
    </location>
</feature>
<evidence type="ECO:0000256" key="7">
    <source>
        <dbReference type="ARBA" id="ARBA00022840"/>
    </source>
</evidence>
<feature type="compositionally biased region" description="Basic and acidic residues" evidence="12">
    <location>
        <begin position="519"/>
        <end position="536"/>
    </location>
</feature>
<dbReference type="Proteomes" id="UP000708148">
    <property type="component" value="Unassembled WGS sequence"/>
</dbReference>
<organism evidence="16 17">
    <name type="scientific">Ostreobium quekettii</name>
    <dbReference type="NCBI Taxonomy" id="121088"/>
    <lineage>
        <taxon>Eukaryota</taxon>
        <taxon>Viridiplantae</taxon>
        <taxon>Chlorophyta</taxon>
        <taxon>core chlorophytes</taxon>
        <taxon>Ulvophyceae</taxon>
        <taxon>TCBD clade</taxon>
        <taxon>Bryopsidales</taxon>
        <taxon>Ostreobineae</taxon>
        <taxon>Ostreobiaceae</taxon>
        <taxon>Ostreobium</taxon>
    </lineage>
</organism>
<keyword evidence="9 11" id="KW-0234">DNA repair</keyword>
<keyword evidence="5 11" id="KW-0227">DNA damage</keyword>
<feature type="domain" description="DBINO" evidence="15">
    <location>
        <begin position="347"/>
        <end position="472"/>
    </location>
</feature>
<evidence type="ECO:0000256" key="4">
    <source>
        <dbReference type="ARBA" id="ARBA00022741"/>
    </source>
</evidence>
<dbReference type="Pfam" id="PF00271">
    <property type="entry name" value="Helicase_C"/>
    <property type="match status" value="1"/>
</dbReference>
<dbReference type="GO" id="GO:0016887">
    <property type="term" value="F:ATP hydrolysis activity"/>
    <property type="evidence" value="ECO:0007669"/>
    <property type="project" value="TreeGrafter"/>
</dbReference>
<dbReference type="Gene3D" id="3.40.50.10810">
    <property type="entry name" value="Tandem AAA-ATPase domain"/>
    <property type="match status" value="1"/>
</dbReference>
<dbReference type="InterPro" id="IPR001650">
    <property type="entry name" value="Helicase_C-like"/>
</dbReference>
<comment type="subunit">
    <text evidence="11">Component of the INO80 chromatin-remodeling complex.</text>
</comment>
<dbReference type="PROSITE" id="PS51192">
    <property type="entry name" value="HELICASE_ATP_BIND_1"/>
    <property type="match status" value="1"/>
</dbReference>
<keyword evidence="4" id="KW-0547">Nucleotide-binding</keyword>
<dbReference type="SMART" id="SM00490">
    <property type="entry name" value="HELICc"/>
    <property type="match status" value="1"/>
</dbReference>
<reference evidence="16" key="1">
    <citation type="submission" date="2020-12" db="EMBL/GenBank/DDBJ databases">
        <authorList>
            <person name="Iha C."/>
        </authorList>
    </citation>
    <scope>NUCLEOTIDE SEQUENCE</scope>
</reference>
<keyword evidence="8 11" id="KW-0238">DNA-binding</keyword>
<dbReference type="InterPro" id="IPR014001">
    <property type="entry name" value="Helicase_ATP-bd"/>
</dbReference>
<comment type="function">
    <text evidence="11">ATPase component of the INO80 complex which remodels chromatin by shifting nucleosomes and is involved in DNA repair.</text>
</comment>
<evidence type="ECO:0000256" key="5">
    <source>
        <dbReference type="ARBA" id="ARBA00022763"/>
    </source>
</evidence>
<comment type="similarity">
    <text evidence="2 11">Belongs to the SNF2/RAD54 helicase family.</text>
</comment>
<name>A0A8S1JFT1_9CHLO</name>
<dbReference type="Gene3D" id="3.40.50.300">
    <property type="entry name" value="P-loop containing nucleotide triphosphate hydrolases"/>
    <property type="match status" value="1"/>
</dbReference>
<dbReference type="InterPro" id="IPR000330">
    <property type="entry name" value="SNF2_N"/>
</dbReference>
<evidence type="ECO:0000256" key="9">
    <source>
        <dbReference type="ARBA" id="ARBA00023204"/>
    </source>
</evidence>
<feature type="region of interest" description="Disordered" evidence="12">
    <location>
        <begin position="233"/>
        <end position="254"/>
    </location>
</feature>
<feature type="region of interest" description="Disordered" evidence="12">
    <location>
        <begin position="424"/>
        <end position="448"/>
    </location>
</feature>
<dbReference type="FunFam" id="3.40.50.10810:FF:000006">
    <property type="entry name" value="Putative DNA helicase INO80"/>
    <property type="match status" value="1"/>
</dbReference>
<feature type="region of interest" description="Disordered" evidence="12">
    <location>
        <begin position="15"/>
        <end position="120"/>
    </location>
</feature>
<dbReference type="GO" id="GO:0006281">
    <property type="term" value="P:DNA repair"/>
    <property type="evidence" value="ECO:0007669"/>
    <property type="project" value="UniProtKB-UniRule"/>
</dbReference>
<evidence type="ECO:0000256" key="1">
    <source>
        <dbReference type="ARBA" id="ARBA00004123"/>
    </source>
</evidence>
<evidence type="ECO:0000313" key="17">
    <source>
        <dbReference type="Proteomes" id="UP000708148"/>
    </source>
</evidence>
<dbReference type="InterPro" id="IPR050520">
    <property type="entry name" value="INO80/SWR1_helicase"/>
</dbReference>
<keyword evidence="6 11" id="KW-0378">Hydrolase</keyword>
<dbReference type="SMART" id="SM00487">
    <property type="entry name" value="DEXDc"/>
    <property type="match status" value="1"/>
</dbReference>
<feature type="compositionally biased region" description="Basic and acidic residues" evidence="12">
    <location>
        <begin position="238"/>
        <end position="249"/>
    </location>
</feature>
<evidence type="ECO:0000259" key="14">
    <source>
        <dbReference type="PROSITE" id="PS51194"/>
    </source>
</evidence>
<comment type="domain">
    <text evidence="11">The DBINO region is involved in binding to DNA.</text>
</comment>
<feature type="non-terminal residue" evidence="16">
    <location>
        <position position="1"/>
    </location>
</feature>
<evidence type="ECO:0000256" key="12">
    <source>
        <dbReference type="SAM" id="MobiDB-lite"/>
    </source>
</evidence>
<comment type="subcellular location">
    <subcellularLocation>
        <location evidence="1 11">Nucleus</location>
    </subcellularLocation>
</comment>
<keyword evidence="7 11" id="KW-0067">ATP-binding</keyword>
<dbReference type="GO" id="GO:0003677">
    <property type="term" value="F:DNA binding"/>
    <property type="evidence" value="ECO:0007669"/>
    <property type="project" value="UniProtKB-UniRule"/>
</dbReference>
<evidence type="ECO:0000256" key="10">
    <source>
        <dbReference type="ARBA" id="ARBA00023242"/>
    </source>
</evidence>
<keyword evidence="17" id="KW-1185">Reference proteome</keyword>
<dbReference type="Pfam" id="PF13892">
    <property type="entry name" value="DBINO"/>
    <property type="match status" value="1"/>
</dbReference>
<dbReference type="PROSITE" id="PS51413">
    <property type="entry name" value="DBINO"/>
    <property type="match status" value="1"/>
</dbReference>
<protein>
    <recommendedName>
        <fullName evidence="3 11">Chromatin-remodeling ATPase INO80</fullName>
        <ecNumber evidence="11">3.6.4.-</ecNumber>
    </recommendedName>
</protein>
<dbReference type="GO" id="GO:0042393">
    <property type="term" value="F:histone binding"/>
    <property type="evidence" value="ECO:0007669"/>
    <property type="project" value="TreeGrafter"/>
</dbReference>
<evidence type="ECO:0000259" key="13">
    <source>
        <dbReference type="PROSITE" id="PS51192"/>
    </source>
</evidence>
<evidence type="ECO:0000259" key="15">
    <source>
        <dbReference type="PROSITE" id="PS51413"/>
    </source>
</evidence>
<accession>A0A8S1JFT1</accession>
<evidence type="ECO:0000313" key="16">
    <source>
        <dbReference type="EMBL" id="CAD7705356.1"/>
    </source>
</evidence>
<dbReference type="OrthoDB" id="448448at2759"/>
<feature type="domain" description="Helicase C-terminal" evidence="14">
    <location>
        <begin position="1170"/>
        <end position="1320"/>
    </location>
</feature>
<feature type="region of interest" description="Disordered" evidence="12">
    <location>
        <begin position="519"/>
        <end position="557"/>
    </location>
</feature>
<evidence type="ECO:0000256" key="8">
    <source>
        <dbReference type="ARBA" id="ARBA00023125"/>
    </source>
</evidence>
<keyword evidence="10" id="KW-0539">Nucleus</keyword>
<evidence type="ECO:0000256" key="3">
    <source>
        <dbReference type="ARBA" id="ARBA00019805"/>
    </source>
</evidence>
<dbReference type="PANTHER" id="PTHR45685">
    <property type="entry name" value="HELICASE SRCAP-RELATED"/>
    <property type="match status" value="1"/>
</dbReference>
<dbReference type="InterPro" id="IPR027417">
    <property type="entry name" value="P-loop_NTPase"/>
</dbReference>
<dbReference type="PROSITE" id="PS51194">
    <property type="entry name" value="HELICASE_CTER"/>
    <property type="match status" value="1"/>
</dbReference>
<proteinExistence type="inferred from homology"/>
<dbReference type="GO" id="GO:0006338">
    <property type="term" value="P:chromatin remodeling"/>
    <property type="evidence" value="ECO:0007669"/>
    <property type="project" value="UniProtKB-UniRule"/>
</dbReference>
<comment type="caution">
    <text evidence="16">The sequence shown here is derived from an EMBL/GenBank/DDBJ whole genome shotgun (WGS) entry which is preliminary data.</text>
</comment>
<feature type="domain" description="Helicase ATP-binding" evidence="13">
    <location>
        <begin position="574"/>
        <end position="745"/>
    </location>
</feature>
<evidence type="ECO:0000256" key="6">
    <source>
        <dbReference type="ARBA" id="ARBA00022801"/>
    </source>
</evidence>